<evidence type="ECO:0000313" key="3">
    <source>
        <dbReference type="EMBL" id="TDL20181.1"/>
    </source>
</evidence>
<keyword evidence="2" id="KW-1133">Transmembrane helix</keyword>
<feature type="compositionally biased region" description="Polar residues" evidence="1">
    <location>
        <begin position="28"/>
        <end position="39"/>
    </location>
</feature>
<name>A0A4Y7PYK9_9AGAM</name>
<keyword evidence="2" id="KW-0812">Transmembrane</keyword>
<evidence type="ECO:0000313" key="4">
    <source>
        <dbReference type="Proteomes" id="UP000294933"/>
    </source>
</evidence>
<dbReference type="Proteomes" id="UP000294933">
    <property type="component" value="Unassembled WGS sequence"/>
</dbReference>
<dbReference type="VEuPathDB" id="FungiDB:BD410DRAFT_384416"/>
<organism evidence="3 4">
    <name type="scientific">Rickenella mellea</name>
    <dbReference type="NCBI Taxonomy" id="50990"/>
    <lineage>
        <taxon>Eukaryota</taxon>
        <taxon>Fungi</taxon>
        <taxon>Dikarya</taxon>
        <taxon>Basidiomycota</taxon>
        <taxon>Agaricomycotina</taxon>
        <taxon>Agaricomycetes</taxon>
        <taxon>Hymenochaetales</taxon>
        <taxon>Rickenellaceae</taxon>
        <taxon>Rickenella</taxon>
    </lineage>
</organism>
<keyword evidence="2" id="KW-0472">Membrane</keyword>
<feature type="transmembrane region" description="Helical" evidence="2">
    <location>
        <begin position="53"/>
        <end position="72"/>
    </location>
</feature>
<proteinExistence type="predicted"/>
<dbReference type="AlphaFoldDB" id="A0A4Y7PYK9"/>
<gene>
    <name evidence="3" type="ORF">BD410DRAFT_384416</name>
</gene>
<sequence>MDPTTPPTSPAPALPPLTPSTPTPAPHTLQSIGETSPNTLTSNSWIGGRVERGIVLCLITVVFIIMYRFILAAGHWEWLQFTPIIHILVAPVTLKRYPSAELFIKRIQYTELQQGSLLC</sequence>
<evidence type="ECO:0000256" key="2">
    <source>
        <dbReference type="SAM" id="Phobius"/>
    </source>
</evidence>
<accession>A0A4Y7PYK9</accession>
<feature type="compositionally biased region" description="Pro residues" evidence="1">
    <location>
        <begin position="1"/>
        <end position="25"/>
    </location>
</feature>
<protein>
    <submittedName>
        <fullName evidence="3">Uncharacterized protein</fullName>
    </submittedName>
</protein>
<dbReference type="EMBL" id="ML170190">
    <property type="protein sequence ID" value="TDL20181.1"/>
    <property type="molecule type" value="Genomic_DNA"/>
</dbReference>
<keyword evidence="4" id="KW-1185">Reference proteome</keyword>
<feature type="region of interest" description="Disordered" evidence="1">
    <location>
        <begin position="1"/>
        <end position="39"/>
    </location>
</feature>
<reference evidence="3 4" key="1">
    <citation type="submission" date="2018-06" db="EMBL/GenBank/DDBJ databases">
        <title>A transcriptomic atlas of mushroom development highlights an independent origin of complex multicellularity.</title>
        <authorList>
            <consortium name="DOE Joint Genome Institute"/>
            <person name="Krizsan K."/>
            <person name="Almasi E."/>
            <person name="Merenyi Z."/>
            <person name="Sahu N."/>
            <person name="Viragh M."/>
            <person name="Koszo T."/>
            <person name="Mondo S."/>
            <person name="Kiss B."/>
            <person name="Balint B."/>
            <person name="Kues U."/>
            <person name="Barry K."/>
            <person name="Hegedus J.C."/>
            <person name="Henrissat B."/>
            <person name="Johnson J."/>
            <person name="Lipzen A."/>
            <person name="Ohm R."/>
            <person name="Nagy I."/>
            <person name="Pangilinan J."/>
            <person name="Yan J."/>
            <person name="Xiong Y."/>
            <person name="Grigoriev I.V."/>
            <person name="Hibbett D.S."/>
            <person name="Nagy L.G."/>
        </authorList>
    </citation>
    <scope>NUCLEOTIDE SEQUENCE [LARGE SCALE GENOMIC DNA]</scope>
    <source>
        <strain evidence="3 4">SZMC22713</strain>
    </source>
</reference>
<evidence type="ECO:0000256" key="1">
    <source>
        <dbReference type="SAM" id="MobiDB-lite"/>
    </source>
</evidence>